<evidence type="ECO:0000259" key="6">
    <source>
        <dbReference type="Pfam" id="PF17851"/>
    </source>
</evidence>
<dbReference type="PANTHER" id="PTHR42812">
    <property type="entry name" value="BETA-XYLOSIDASE"/>
    <property type="match status" value="1"/>
</dbReference>
<dbReference type="InterPro" id="IPR023296">
    <property type="entry name" value="Glyco_hydro_beta-prop_sf"/>
</dbReference>
<dbReference type="PANTHER" id="PTHR42812:SF12">
    <property type="entry name" value="BETA-XYLOSIDASE-RELATED"/>
    <property type="match status" value="1"/>
</dbReference>
<accession>A0ABR4ISH5</accession>
<dbReference type="SUPFAM" id="SSF75005">
    <property type="entry name" value="Arabinanase/levansucrase/invertase"/>
    <property type="match status" value="1"/>
</dbReference>
<keyword evidence="3 5" id="KW-0378">Hydrolase</keyword>
<evidence type="ECO:0000256" key="4">
    <source>
        <dbReference type="ARBA" id="ARBA00023295"/>
    </source>
</evidence>
<sequence length="532" mass="59269">METTYRNPAISGMAPDPSIIRVDDTYYLVCSSFHLFPGLPIYASKNLKDWKHITNAINRPDQLTLRLASTFYMALDTGQHMVASGGLFAATIRYHKGKFYVICTNAAMPSEDMGGTDNFIVSTTDIYGGKWSDPVYIPYNGIDPDLFFDDDGKVWFQACYQMNREVQPSCNIRQFQIDLETGKPLTELEVIWGGYAKYDTEGPHIHKVGDWYYLLAAEGGTFEHHMLSIARSKNVQGPYETAEQNPIVTADGKPEYIQNVGHGDLVQDPNGNWWAVMLAVRDEKTCQPLGRETFLSPVDWHEGGWPLVRQPKMEFTGPAVGDGSEWNPDLPPRVADVYIGEPDAWRYKLPVTTQGPFSLTPSMERMADPRGPTTFIGRRQTDLAARGATAIDLRASKTTLAGGAIKAGLAVYKDYYRHAYLSLNFNTREIILRTIDLSRKVNRVAKKKYQVPEGIDAVALQIISNADKYTFSVRPGAALDGDAEWIEIGTCETKELAAREMTGPILGTFANTTTPQGERAEVCFTDLVVTKL</sequence>
<dbReference type="InterPro" id="IPR041542">
    <property type="entry name" value="GH43_C2"/>
</dbReference>
<name>A0ABR4ISH5_9EURO</name>
<dbReference type="Pfam" id="PF04616">
    <property type="entry name" value="Glyco_hydro_43"/>
    <property type="match status" value="1"/>
</dbReference>
<evidence type="ECO:0000256" key="2">
    <source>
        <dbReference type="ARBA" id="ARBA00022729"/>
    </source>
</evidence>
<dbReference type="SUPFAM" id="SSF49899">
    <property type="entry name" value="Concanavalin A-like lectins/glucanases"/>
    <property type="match status" value="1"/>
</dbReference>
<dbReference type="Pfam" id="PF17851">
    <property type="entry name" value="GH43_C2"/>
    <property type="match status" value="1"/>
</dbReference>
<evidence type="ECO:0000313" key="7">
    <source>
        <dbReference type="EMBL" id="KAL2830721.1"/>
    </source>
</evidence>
<reference evidence="7 8" key="1">
    <citation type="submission" date="2024-07" db="EMBL/GenBank/DDBJ databases">
        <title>Section-level genome sequencing and comparative genomics of Aspergillus sections Usti and Cavernicolus.</title>
        <authorList>
            <consortium name="Lawrence Berkeley National Laboratory"/>
            <person name="Nybo J.L."/>
            <person name="Vesth T.C."/>
            <person name="Theobald S."/>
            <person name="Frisvad J.C."/>
            <person name="Larsen T.O."/>
            <person name="Kjaerboelling I."/>
            <person name="Rothschild-Mancinelli K."/>
            <person name="Lyhne E.K."/>
            <person name="Kogle M.E."/>
            <person name="Barry K."/>
            <person name="Clum A."/>
            <person name="Na H."/>
            <person name="Ledsgaard L."/>
            <person name="Lin J."/>
            <person name="Lipzen A."/>
            <person name="Kuo A."/>
            <person name="Riley R."/>
            <person name="Mondo S."/>
            <person name="Labutti K."/>
            <person name="Haridas S."/>
            <person name="Pangalinan J."/>
            <person name="Salamov A.A."/>
            <person name="Simmons B.A."/>
            <person name="Magnuson J.K."/>
            <person name="Chen J."/>
            <person name="Drula E."/>
            <person name="Henrissat B."/>
            <person name="Wiebenga A."/>
            <person name="Lubbers R.J."/>
            <person name="Gomes A.C."/>
            <person name="Makela M.R."/>
            <person name="Stajich J."/>
            <person name="Grigoriev I.V."/>
            <person name="Mortensen U.H."/>
            <person name="De Vries R.P."/>
            <person name="Baker S.E."/>
            <person name="Andersen M.R."/>
        </authorList>
    </citation>
    <scope>NUCLEOTIDE SEQUENCE [LARGE SCALE GENOMIC DNA]</scope>
    <source>
        <strain evidence="7 8">CBS 123904</strain>
    </source>
</reference>
<organism evidence="7 8">
    <name type="scientific">Aspergillus pseudoustus</name>
    <dbReference type="NCBI Taxonomy" id="1810923"/>
    <lineage>
        <taxon>Eukaryota</taxon>
        <taxon>Fungi</taxon>
        <taxon>Dikarya</taxon>
        <taxon>Ascomycota</taxon>
        <taxon>Pezizomycotina</taxon>
        <taxon>Eurotiomycetes</taxon>
        <taxon>Eurotiomycetidae</taxon>
        <taxon>Eurotiales</taxon>
        <taxon>Aspergillaceae</taxon>
        <taxon>Aspergillus</taxon>
        <taxon>Aspergillus subgen. Nidulantes</taxon>
    </lineage>
</organism>
<keyword evidence="8" id="KW-1185">Reference proteome</keyword>
<evidence type="ECO:0000256" key="3">
    <source>
        <dbReference type="ARBA" id="ARBA00022801"/>
    </source>
</evidence>
<dbReference type="InterPro" id="IPR013320">
    <property type="entry name" value="ConA-like_dom_sf"/>
</dbReference>
<keyword evidence="4 5" id="KW-0326">Glycosidase</keyword>
<dbReference type="GO" id="GO:0016787">
    <property type="term" value="F:hydrolase activity"/>
    <property type="evidence" value="ECO:0007669"/>
    <property type="project" value="UniProtKB-KW"/>
</dbReference>
<comment type="caution">
    <text evidence="7">The sequence shown here is derived from an EMBL/GenBank/DDBJ whole genome shotgun (WGS) entry which is preliminary data.</text>
</comment>
<comment type="similarity">
    <text evidence="1 5">Belongs to the glycosyl hydrolase 43 family.</text>
</comment>
<evidence type="ECO:0000256" key="5">
    <source>
        <dbReference type="RuleBase" id="RU361187"/>
    </source>
</evidence>
<feature type="domain" description="Beta-xylosidase C-terminal Concanavalin A-like" evidence="6">
    <location>
        <begin position="370"/>
        <end position="521"/>
    </location>
</feature>
<dbReference type="CDD" id="cd18617">
    <property type="entry name" value="GH43_XynB-like"/>
    <property type="match status" value="1"/>
</dbReference>
<dbReference type="Gene3D" id="2.60.120.200">
    <property type="match status" value="1"/>
</dbReference>
<dbReference type="EMBL" id="JBFXLU010000298">
    <property type="protein sequence ID" value="KAL2830721.1"/>
    <property type="molecule type" value="Genomic_DNA"/>
</dbReference>
<keyword evidence="2" id="KW-0732">Signal</keyword>
<proteinExistence type="inferred from homology"/>
<evidence type="ECO:0000256" key="1">
    <source>
        <dbReference type="ARBA" id="ARBA00009865"/>
    </source>
</evidence>
<gene>
    <name evidence="7" type="ORF">BJY01DRAFT_254529</name>
</gene>
<protein>
    <submittedName>
        <fullName evidence="7">Glycosyl hydrolase</fullName>
    </submittedName>
</protein>
<dbReference type="Gene3D" id="2.115.10.20">
    <property type="entry name" value="Glycosyl hydrolase domain, family 43"/>
    <property type="match status" value="1"/>
</dbReference>
<dbReference type="Proteomes" id="UP001610446">
    <property type="component" value="Unassembled WGS sequence"/>
</dbReference>
<dbReference type="InterPro" id="IPR006710">
    <property type="entry name" value="Glyco_hydro_43"/>
</dbReference>
<evidence type="ECO:0000313" key="8">
    <source>
        <dbReference type="Proteomes" id="UP001610446"/>
    </source>
</evidence>
<dbReference type="InterPro" id="IPR051795">
    <property type="entry name" value="Glycosyl_Hydrlase_43"/>
</dbReference>